<dbReference type="Proteomes" id="UP000245884">
    <property type="component" value="Unassembled WGS sequence"/>
</dbReference>
<feature type="domain" description="Carrier" evidence="7">
    <location>
        <begin position="3514"/>
        <end position="3594"/>
    </location>
</feature>
<dbReference type="PROSITE" id="PS00455">
    <property type="entry name" value="AMP_BINDING"/>
    <property type="match status" value="2"/>
</dbReference>
<feature type="domain" description="Carrier" evidence="7">
    <location>
        <begin position="778"/>
        <end position="855"/>
    </location>
</feature>
<dbReference type="InterPro" id="IPR000873">
    <property type="entry name" value="AMP-dep_synth/lig_dom"/>
</dbReference>
<dbReference type="Gene3D" id="1.10.1200.10">
    <property type="entry name" value="ACP-like"/>
    <property type="match status" value="4"/>
</dbReference>
<dbReference type="Gene3D" id="3.40.50.12780">
    <property type="entry name" value="N-terminal domain of ligase-like"/>
    <property type="match status" value="3"/>
</dbReference>
<keyword evidence="2" id="KW-0596">Phosphopantetheine</keyword>
<dbReference type="NCBIfam" id="NF003417">
    <property type="entry name" value="PRK04813.1"/>
    <property type="match status" value="3"/>
</dbReference>
<dbReference type="STRING" id="1569628.A0A316UJR0"/>
<feature type="domain" description="Carrier" evidence="7">
    <location>
        <begin position="1905"/>
        <end position="1979"/>
    </location>
</feature>
<evidence type="ECO:0000259" key="7">
    <source>
        <dbReference type="PROSITE" id="PS50075"/>
    </source>
</evidence>
<evidence type="ECO:0000256" key="1">
    <source>
        <dbReference type="ARBA" id="ARBA00004924"/>
    </source>
</evidence>
<dbReference type="Gene3D" id="3.30.559.30">
    <property type="entry name" value="Nonribosomal peptide synthetase, condensation domain"/>
    <property type="match status" value="4"/>
</dbReference>
<reference evidence="8 9" key="1">
    <citation type="journal article" date="2018" name="Mol. Biol. Evol.">
        <title>Broad Genomic Sampling Reveals a Smut Pathogenic Ancestry of the Fungal Clade Ustilaginomycotina.</title>
        <authorList>
            <person name="Kijpornyongpan T."/>
            <person name="Mondo S.J."/>
            <person name="Barry K."/>
            <person name="Sandor L."/>
            <person name="Lee J."/>
            <person name="Lipzen A."/>
            <person name="Pangilinan J."/>
            <person name="LaButti K."/>
            <person name="Hainaut M."/>
            <person name="Henrissat B."/>
            <person name="Grigoriev I.V."/>
            <person name="Spatafora J.W."/>
            <person name="Aime M.C."/>
        </authorList>
    </citation>
    <scope>NUCLEOTIDE SEQUENCE [LARGE SCALE GENOMIC DNA]</scope>
    <source>
        <strain evidence="8 9">MCA 5214</strain>
    </source>
</reference>
<dbReference type="Pfam" id="PF00501">
    <property type="entry name" value="AMP-binding"/>
    <property type="match status" value="3"/>
</dbReference>
<evidence type="ECO:0000256" key="2">
    <source>
        <dbReference type="ARBA" id="ARBA00022450"/>
    </source>
</evidence>
<evidence type="ECO:0000313" key="9">
    <source>
        <dbReference type="Proteomes" id="UP000245884"/>
    </source>
</evidence>
<dbReference type="Gene3D" id="3.30.300.30">
    <property type="match status" value="3"/>
</dbReference>
<dbReference type="GO" id="GO:0005737">
    <property type="term" value="C:cytoplasm"/>
    <property type="evidence" value="ECO:0007669"/>
    <property type="project" value="TreeGrafter"/>
</dbReference>
<dbReference type="OrthoDB" id="408177at2759"/>
<feature type="region of interest" description="Disordered" evidence="6">
    <location>
        <begin position="3485"/>
        <end position="3509"/>
    </location>
</feature>
<dbReference type="InterPro" id="IPR042099">
    <property type="entry name" value="ANL_N_sf"/>
</dbReference>
<evidence type="ECO:0000256" key="5">
    <source>
        <dbReference type="ARBA" id="ARBA00023268"/>
    </source>
</evidence>
<keyword evidence="9" id="KW-1185">Reference proteome</keyword>
<sequence>MRASASNGVNDDDQPSASSSQTHTPFPDVSGLRTNAPSRDAPVEVTLSTDAVSPSQVEGLEIKHSWPSGTVATAVWAVLLYHYIPQESTDSHGIIFAARSGRTVRLPGSPSEEISVSELCGIVAGQLEASCEVDGLLRATYLSWLEDAPLQGHEMTLSINSSPTQPLHCVLRSQGRIHSSSSATLLLQQYCTLFASFCTQRHLPALSPQRFTSELLAGDNSMPQPISLADDAPLDAELFHHQLQRRVRESPQSIALDFRTDLQQGAGQGRNTLWTYAELDRRASRLAKEIQQRLPESSEEPIVALCLDKSPGSYVAQLACLYAGTAWCPIDRGWPEERKTALLAKSSAAVVIGTRQDASSQLPAGVALISIEDVDWAGPTSLTPGTTKSSSLAYKIWTSGTTGLPKAVGIEHRAAVQALRALQSAIPHPSDATSLRYLQFSAYVFDLSILDCYYTWGLGGTLCACPREILLSDLIGAANAMKVTHSLLTPAVMAMTPRSSIPSLRVVINGGEKLTQVVADLWSDDCTLLNLYGPAEATLIAMQRRVPSGDVFKAPNIGVALPTVSCHALDSRGCIVLKGAVGQLALGGYQCARGYIGDDDKTRDKFREHPQLGRVYMTGDLVRQLADGSFEYLGREDDQIKINGIRIETLEISAIVRNSHAEVKDSETLALALGGREDEQLRIINFSVVPHAGESDSQDVLRVDQDAARVARELRASAQRSLPSYMVPSLFVIVARFPRTSSAKIDRVALKQALSRLDVKDWEHSIAADSSTDDGDDEDSEEVDSQLLHLVAQLCSLRTEDVGSTTPFPSLGLDSIKAMVLARHLNNEAGIAVSVVDIIEHDSLRKLSRRIRGESNGAMSAGGARDRKGKGQRCLRDFDEKHCKSVAHHLRLSSGDIEAVLPTTPLQQGMLAETLRDSRHRAYWLNRLFEVEANGMSGEDMVERVHIAIENVSALRVAFAQAGSLSGSSAEQGHDSIDSPFLQVLLRARPNLVSLFSLGENEDVLEQLVKESKRITGHDPVSGVAPVAIVVAQMPSKTFFLLRLHHALYDARTLELLSERLTEALTNPNISGAASLLDIRSALPYIIPLDGSESASRKALWQDALSPFPHNHDVHFPRLGSMIPSSSAAPTFGRVSRTASVTWATLSSVAQSLGTSARPLAQCAWALILSSYLETEWIMLGDSVSGRTVGPALDDVWGPLHATVPVPIHVDPKNTKRKMVDQLDGFHRKTLAYQHVSLSWVRQHLELSPSASLFQSIFVFEGGPSPKKTTTLKHVRDLELSVEHPLAIEILLDAEGNLELGLYWRSDLMDGRHAETLLSQYDAALQAFTERLDDEVKRWMTGSVEQRLLSVTQDRHHKAVAAADQEASVEVWLAKGAASHGNAPALEFWHGLGDATAPGVVSYGQLYEDARRLASLLSTALPSRSVVAVCLRRCPYSYVALLATQLSGMAYLPIDENLPEQRQQLLVKDSAAAGVITETLFAHRFPSGPEVFVCDDDPFTRRLPPSSSYQPPCVSPDDLSYILYTSGSTGKPKGCRLTRRNLAVAVEAFRLVFEHEAPSSLDSGVRFLARSAEAFDVALLEVFLTLRVGGTIVTAPRAEILQDIGRAMARMRVTHAAVVPSLFFSQGKRVAPQDLPALRALIVGGEKISQDVIDLWAGSRVPLLNAYGPTEATIGSSMARVRPESSASNIGRPFHGTRYLITKPGSNSLVPTLRGEPGELCILGPQVGAGYLGQEASAAFTTWGGQPAYRTGDLARLTVDDEAMYLGRIDGSQVKIRGARLELHEVDAAVLKAAGEEGVNAVSIVDEEKIVSFMARRSTSPSGAHVELDAAMLATTQQTWRKLREILPAHMVPSIIVPLSHLPLASISGKVDVKAVHEAWRSRLSNQVAQLTSSAAPNGDRRALTDIEALLVTTLRSTLHLAGDRMVAPFDDLFALGLDSLSAITFVSRLRREGYELSVADLMANSLLEDVATHVVKASRNGEAEMHDSLSSALTAKARDAGLLQDQDGEVFPCTPLQESLLLQSLASKDALYVSRISFGVSPGADLERLKATVTAVVEKNSIWRTAFVELDGHFCQFVSSTVDVEWMSDLDMDAASEELLNSIATRPPVRFSLDANWLTILAHHALFDGTTIDLFQQDVELGWLGEQPQPQRPAFGQAANLIAQIGTGEGSKAFWLERLGDFSLTPLPNLSEFATTEATQRQRCEEETASSLSFSELSKSAQGLRVTPQALVIAAFSSLYSQLTGEADSIFGLVLGGRTLPLEGADKIQGPLLSTIPFRTDHLAGSGDPNTHTRAVHQSILSSYAHQHTPLAQLNQWLLLQDQQLFNTLFSFLPQTAPPQTHDVLRPVNASMDTEYPVAFEVQPIHDNSIALRIVFDPNHIPREQAKLILQQLDAELLAYAKGGQVAEVSQISLLSVIEEKQTIHDDELDAHFIRQFWRQLEQRPDARAIDFAAEGLDAPYQHLTYFELDRLSDSIAAELVSHRSPTVAVYTQRSLLFYASIIAVWKAGKAYMPLDSALPRERLRYMLDIAQTNFIVTDGTTRGDAEQLSDDVLMIDGRSSSTAFSPALAPLSSVAYILFTSGSTGAPKAVPVSHRALSAALLSWQSILPHNHSSRMLQLASPSFDVSLIEICMPLAFGFTVASAPKDVLLEDLEDTFNKLQLTMADLPASLAPTIRPTAVPRLQWLMSGGDAIDERVIAEWAPYGLINAWGPTEATIGNTLGFVKPGFKRSIVGQAYPTSSIYVLNPGSTDIAYKGCVGELAVGGPQVAEGYMGRPDLTHEAFVTMPSGERVYRTGDRGRILFDGTVEVLGRVSRGQVKLRGQRLELDEVSHAFRAQAAVADAATLFVQHPSMPAKQLVTWVALAEASESEKSATGGSVETRRDPAAQWALDSITAEVRRRLPSYMVPSHILIARRGLPLTPNIKVDIRALEKAFLALDVEVLQLSPSHEPAENDAEEWSPQEQQLCHILSDLSGMSEGDIRRTASFYSIGLDSLSAIRFARRIKNAGLGAIAVRDILRSSNIAGLAEYLNTTSRKDSRPEELAAGAREEVDIVAIRLSNEDEVTTVLPCTPLQESMIEQSIIEGGRLYWHHHLLRLDKGVTEEALAAAWTKVVTSAEILRTTFHRRRSGQGWVQAVHRRAATSASLLSEKAESIETAWQQLVQRPCPFIVDDVLANEPPLQLTVIHGANRGLCVALSIHHALYDGNTLPQLFADLDSALQTLRLERRPQFTQLLPHLLPRDEDVRYWVTSLRDFECQPSQPIKDSAQGITPLEVTRRLSIPMSEARKLARAAAVSLRTVALASIAKVMASAMHSRDIVLGQIVSLRDAFPGGDIVFGPAFNTVPVRIQWNRSESTMGQLLATVQRKADEARVHSNAALRDILRELGLLAAPFDVLVDYQVAEAYGHEWKKVQLALPPSSAGGQVAGGVQYPFNIEVRQGLDHFDVHVTADPQYYTSGKVQVLLTRFEDVFVDSLTHLERPADALPASHPSLPPSKQNGIHAHPLADGCDDQGWSPLESELLKHVLSISQAKSGHVLPTTSLASLGFDSISAIRLANLAKREGKMKVAVADVVHGMSIRGIGRLVEARMTKKEEAMPSFSAPLVGEEVRHRLLERLSLCSDHVEAVLPALAGQSFHFASWLNSGKRMGGFYSFVWKAEPALEADKLETAWAQLCAHHAILRTTFVAEQGSLYQIVLQEKPHLAVHPAVERDSDLDTAVRGRLQQLAHTRSERSFSRGLTQIEVFSNATQSLLILDLPHALYDASSLDMLVRDLQILYAEGAAELGANDWAGFVRRVKSNEGGAEEEAAFWKGQLTNVQPTMLSDARRRRNVACDSTDVAFFIPRAMTLSFRHMQHRVQHLLMASFCAELRALTNVDRPIFGLYQAGRATSWAAADGGDIDAEQLAAPTMNVLPMQTPAEAGLSHMAELLRTQLLERMRWEQSNLGSVCNWARGGGEALFDTYLNVIMRPSESLLSAHSWQAITLGDAVEFAPSEKQNFATPIDEFGNLGGAGALMREATGRRTLDVDVVVSNGKDGQMTVDFGVRCDARVMGEDELRSMVARIVERVDSCLKDGSSNGRAR</sequence>
<proteinExistence type="predicted"/>
<dbReference type="Pfam" id="PF00668">
    <property type="entry name" value="Condensation"/>
    <property type="match status" value="4"/>
</dbReference>
<name>A0A316UJR0_9BASI</name>
<comment type="pathway">
    <text evidence="1">Siderophore biosynthesis.</text>
</comment>
<dbReference type="GO" id="GO:0043041">
    <property type="term" value="P:amino acid activation for nonribosomal peptide biosynthetic process"/>
    <property type="evidence" value="ECO:0007669"/>
    <property type="project" value="TreeGrafter"/>
</dbReference>
<keyword evidence="3" id="KW-0597">Phosphoprotein</keyword>
<dbReference type="InterPro" id="IPR045851">
    <property type="entry name" value="AMP-bd_C_sf"/>
</dbReference>
<feature type="compositionally biased region" description="Polar residues" evidence="6">
    <location>
        <begin position="1"/>
        <end position="24"/>
    </location>
</feature>
<dbReference type="Gene3D" id="3.30.559.10">
    <property type="entry name" value="Chloramphenicol acetyltransferase-like domain"/>
    <property type="match status" value="4"/>
</dbReference>
<dbReference type="InterPro" id="IPR006162">
    <property type="entry name" value="Ppantetheine_attach_site"/>
</dbReference>
<dbReference type="GeneID" id="37028657"/>
<keyword evidence="4" id="KW-0436">Ligase</keyword>
<gene>
    <name evidence="8" type="ORF">BDZ90DRAFT_233954</name>
</gene>
<feature type="domain" description="Carrier" evidence="7">
    <location>
        <begin position="2959"/>
        <end position="3036"/>
    </location>
</feature>
<keyword evidence="5" id="KW-0511">Multifunctional enzyme</keyword>
<dbReference type="PROSITE" id="PS00012">
    <property type="entry name" value="PHOSPHOPANTETHEINE"/>
    <property type="match status" value="1"/>
</dbReference>
<dbReference type="Pfam" id="PF00550">
    <property type="entry name" value="PP-binding"/>
    <property type="match status" value="3"/>
</dbReference>
<dbReference type="SMART" id="SM01294">
    <property type="entry name" value="PKS_PP_betabranch"/>
    <property type="match status" value="1"/>
</dbReference>
<accession>A0A316UJR0</accession>
<dbReference type="InterPro" id="IPR001242">
    <property type="entry name" value="Condensation_dom"/>
</dbReference>
<dbReference type="FunFam" id="3.30.300.30:FF:000015">
    <property type="entry name" value="Nonribosomal peptide synthase SidD"/>
    <property type="match status" value="2"/>
</dbReference>
<dbReference type="SUPFAM" id="SSF56801">
    <property type="entry name" value="Acetyl-CoA synthetase-like"/>
    <property type="match status" value="3"/>
</dbReference>
<feature type="region of interest" description="Disordered" evidence="6">
    <location>
        <begin position="1"/>
        <end position="38"/>
    </location>
</feature>
<organism evidence="8 9">
    <name type="scientific">Jaminaea rosea</name>
    <dbReference type="NCBI Taxonomy" id="1569628"/>
    <lineage>
        <taxon>Eukaryota</taxon>
        <taxon>Fungi</taxon>
        <taxon>Dikarya</taxon>
        <taxon>Basidiomycota</taxon>
        <taxon>Ustilaginomycotina</taxon>
        <taxon>Exobasidiomycetes</taxon>
        <taxon>Microstromatales</taxon>
        <taxon>Microstromatales incertae sedis</taxon>
        <taxon>Jaminaea</taxon>
    </lineage>
</organism>
<dbReference type="InterPro" id="IPR023213">
    <property type="entry name" value="CAT-like_dom_sf"/>
</dbReference>
<evidence type="ECO:0000256" key="3">
    <source>
        <dbReference type="ARBA" id="ARBA00022553"/>
    </source>
</evidence>
<dbReference type="SMART" id="SM00823">
    <property type="entry name" value="PKS_PP"/>
    <property type="match status" value="4"/>
</dbReference>
<dbReference type="InterPro" id="IPR020845">
    <property type="entry name" value="AMP-binding_CS"/>
</dbReference>
<dbReference type="PANTHER" id="PTHR45527:SF1">
    <property type="entry name" value="FATTY ACID SYNTHASE"/>
    <property type="match status" value="1"/>
</dbReference>
<dbReference type="GO" id="GO:0044550">
    <property type="term" value="P:secondary metabolite biosynthetic process"/>
    <property type="evidence" value="ECO:0007669"/>
    <property type="project" value="TreeGrafter"/>
</dbReference>
<evidence type="ECO:0000256" key="6">
    <source>
        <dbReference type="SAM" id="MobiDB-lite"/>
    </source>
</evidence>
<dbReference type="CDD" id="cd05918">
    <property type="entry name" value="A_NRPS_SidN3_like"/>
    <property type="match status" value="1"/>
</dbReference>
<evidence type="ECO:0000256" key="4">
    <source>
        <dbReference type="ARBA" id="ARBA00022598"/>
    </source>
</evidence>
<dbReference type="GO" id="GO:0016874">
    <property type="term" value="F:ligase activity"/>
    <property type="evidence" value="ECO:0007669"/>
    <property type="project" value="UniProtKB-KW"/>
</dbReference>
<dbReference type="RefSeq" id="XP_025360118.1">
    <property type="nucleotide sequence ID" value="XM_025506834.1"/>
</dbReference>
<dbReference type="SUPFAM" id="SSF52777">
    <property type="entry name" value="CoA-dependent acyltransferases"/>
    <property type="match status" value="8"/>
</dbReference>
<evidence type="ECO:0000313" key="8">
    <source>
        <dbReference type="EMBL" id="PWN25506.1"/>
    </source>
</evidence>
<dbReference type="GO" id="GO:0031177">
    <property type="term" value="F:phosphopantetheine binding"/>
    <property type="evidence" value="ECO:0007669"/>
    <property type="project" value="InterPro"/>
</dbReference>
<dbReference type="InterPro" id="IPR009081">
    <property type="entry name" value="PP-bd_ACP"/>
</dbReference>
<dbReference type="PANTHER" id="PTHR45527">
    <property type="entry name" value="NONRIBOSOMAL PEPTIDE SYNTHETASE"/>
    <property type="match status" value="1"/>
</dbReference>
<dbReference type="PROSITE" id="PS50075">
    <property type="entry name" value="CARRIER"/>
    <property type="match status" value="4"/>
</dbReference>
<dbReference type="FunFam" id="3.40.50.12780:FF:000024">
    <property type="entry name" value="Nonribosomal siderophore peptide synthase SidC"/>
    <property type="match status" value="2"/>
</dbReference>
<dbReference type="InterPro" id="IPR036736">
    <property type="entry name" value="ACP-like_sf"/>
</dbReference>
<dbReference type="SUPFAM" id="SSF47336">
    <property type="entry name" value="ACP-like"/>
    <property type="match status" value="4"/>
</dbReference>
<dbReference type="InterPro" id="IPR020806">
    <property type="entry name" value="PKS_PP-bd"/>
</dbReference>
<protein>
    <submittedName>
        <fullName evidence="8">Acetyl-CoA synthetase-like protein</fullName>
    </submittedName>
</protein>
<dbReference type="EMBL" id="KZ819675">
    <property type="protein sequence ID" value="PWN25506.1"/>
    <property type="molecule type" value="Genomic_DNA"/>
</dbReference>